<protein>
    <submittedName>
        <fullName evidence="3">Inactive TPR repeat-containing thioredoxin TTL3</fullName>
    </submittedName>
</protein>
<dbReference type="InterPro" id="IPR011990">
    <property type="entry name" value="TPR-like_helical_dom_sf"/>
</dbReference>
<dbReference type="Proteomes" id="UP001604277">
    <property type="component" value="Unassembled WGS sequence"/>
</dbReference>
<reference evidence="4" key="1">
    <citation type="submission" date="2024-07" db="EMBL/GenBank/DDBJ databases">
        <title>Two chromosome-level genome assemblies of Korean endemic species Abeliophyllum distichum and Forsythia ovata (Oleaceae).</title>
        <authorList>
            <person name="Jang H."/>
        </authorList>
    </citation>
    <scope>NUCLEOTIDE SEQUENCE [LARGE SCALE GENOMIC DNA]</scope>
</reference>
<dbReference type="EMBL" id="JBFOLJ010000017">
    <property type="protein sequence ID" value="KAL2468086.1"/>
    <property type="molecule type" value="Genomic_DNA"/>
</dbReference>
<feature type="repeat" description="TPR" evidence="1">
    <location>
        <begin position="272"/>
        <end position="305"/>
    </location>
</feature>
<feature type="region of interest" description="Disordered" evidence="2">
    <location>
        <begin position="116"/>
        <end position="179"/>
    </location>
</feature>
<comment type="caution">
    <text evidence="3">The sequence shown here is derived from an EMBL/GenBank/DDBJ whole genome shotgun (WGS) entry which is preliminary data.</text>
</comment>
<dbReference type="InterPro" id="IPR019734">
    <property type="entry name" value="TPR_rpt"/>
</dbReference>
<keyword evidence="4" id="KW-1185">Reference proteome</keyword>
<dbReference type="Gene3D" id="1.25.40.10">
    <property type="entry name" value="Tetratricopeptide repeat domain"/>
    <property type="match status" value="1"/>
</dbReference>
<proteinExistence type="predicted"/>
<sequence length="673" mass="74409">MEYNRVNVMVGVRKIDQRSMSIAVNMIDAPNSHSEIVGDLPTIGLRPHSVNKSSGILRSKGTMAETAKYTVENEMGCGLMGAIFQLKSFRPRKSVLFQSTTTSRKQLENSSEIAHLKSLKSAKNPSKLVEKPLEKPVSVRRKRSTSRDQHQGTGISDATTSTMSSSNNSSSNGVSQLVNSSYTGRHTNRTSFTSSEFSLTVADQSKSDANGTLYRASTGNVMLLGHLGNLKQQAKLSSSNRLEIQGKMVKKSNEMNPQFGNILHKLSNRLDPDVLKSLGNEKYKQTKYEDALALYDQAIAIDPSKACYYSNKSAALMGLGRLIEAVFECREAIQIDPLYFNAHCRLAKLYLRLGEPKKALYHYKCSGSKAGNEDVAQAQALKTCLDRCTEAQSLGDWKKLLNESQMALSSGADSAPPIYAMKAEALMKLLRHQEAYKAIKAGPNFSIPLCTQFFGSSGTAVLLIIRSLVYMTVGRFEDAVAAAQHAVGLDSRNESSLIAKRVKFVALARSHGNQLFKESRFPEAFTAYSEGLEHDQYNSILLCNRAACRFKLGQYEKAVEDCTAALNVHPSYSKARLRRANCNSKLERWDAAIQDYEVLMQETPGDEEVRTSLLEAKMQLKKQHFGDSKETQTGNKDFGYFINAPGNGPRERRLKPNTENTHGQIVQSQGKEG</sequence>
<feature type="compositionally biased region" description="Polar residues" evidence="2">
    <location>
        <begin position="657"/>
        <end position="673"/>
    </location>
</feature>
<dbReference type="Pfam" id="PF13414">
    <property type="entry name" value="TPR_11"/>
    <property type="match status" value="1"/>
</dbReference>
<dbReference type="SUPFAM" id="SSF48452">
    <property type="entry name" value="TPR-like"/>
    <property type="match status" value="1"/>
</dbReference>
<dbReference type="PROSITE" id="PS50005">
    <property type="entry name" value="TPR"/>
    <property type="match status" value="1"/>
</dbReference>
<evidence type="ECO:0000313" key="3">
    <source>
        <dbReference type="EMBL" id="KAL2468086.1"/>
    </source>
</evidence>
<evidence type="ECO:0000256" key="2">
    <source>
        <dbReference type="SAM" id="MobiDB-lite"/>
    </source>
</evidence>
<dbReference type="PANTHER" id="PTHR46050">
    <property type="entry name" value="TPR REPEAT-CONTAINING THIOREDOXIN"/>
    <property type="match status" value="1"/>
</dbReference>
<evidence type="ECO:0000256" key="1">
    <source>
        <dbReference type="PROSITE-ProRule" id="PRU00339"/>
    </source>
</evidence>
<name>A0ABD1PZZ7_9LAMI</name>
<accession>A0ABD1PZZ7</accession>
<evidence type="ECO:0000313" key="4">
    <source>
        <dbReference type="Proteomes" id="UP001604277"/>
    </source>
</evidence>
<keyword evidence="1" id="KW-0802">TPR repeat</keyword>
<feature type="compositionally biased region" description="Low complexity" evidence="2">
    <location>
        <begin position="156"/>
        <end position="179"/>
    </location>
</feature>
<organism evidence="3 4">
    <name type="scientific">Forsythia ovata</name>
    <dbReference type="NCBI Taxonomy" id="205694"/>
    <lineage>
        <taxon>Eukaryota</taxon>
        <taxon>Viridiplantae</taxon>
        <taxon>Streptophyta</taxon>
        <taxon>Embryophyta</taxon>
        <taxon>Tracheophyta</taxon>
        <taxon>Spermatophyta</taxon>
        <taxon>Magnoliopsida</taxon>
        <taxon>eudicotyledons</taxon>
        <taxon>Gunneridae</taxon>
        <taxon>Pentapetalae</taxon>
        <taxon>asterids</taxon>
        <taxon>lamiids</taxon>
        <taxon>Lamiales</taxon>
        <taxon>Oleaceae</taxon>
        <taxon>Forsythieae</taxon>
        <taxon>Forsythia</taxon>
    </lineage>
</organism>
<dbReference type="PANTHER" id="PTHR46050:SF18">
    <property type="entry name" value="TETRATRICOPEPTIDE REPEAT (TPR)-LIKE SUPERFAMILY PROTEIN"/>
    <property type="match status" value="1"/>
</dbReference>
<dbReference type="AlphaFoldDB" id="A0ABD1PZZ7"/>
<gene>
    <name evidence="3" type="ORF">Fot_51611</name>
</gene>
<feature type="region of interest" description="Disordered" evidence="2">
    <location>
        <begin position="624"/>
        <end position="673"/>
    </location>
</feature>
<dbReference type="SMART" id="SM00028">
    <property type="entry name" value="TPR"/>
    <property type="match status" value="7"/>
</dbReference>
<dbReference type="InterPro" id="IPR044534">
    <property type="entry name" value="TTL1-4"/>
</dbReference>
<dbReference type="Pfam" id="PF00515">
    <property type="entry name" value="TPR_1"/>
    <property type="match status" value="1"/>
</dbReference>